<dbReference type="InterPro" id="IPR020850">
    <property type="entry name" value="GED_dom"/>
</dbReference>
<dbReference type="EMBL" id="JOKQ01000005">
    <property type="protein sequence ID" value="KHN69763.1"/>
    <property type="molecule type" value="Genomic_DNA"/>
</dbReference>
<dbReference type="GO" id="GO:0003924">
    <property type="term" value="F:GTPase activity"/>
    <property type="evidence" value="ECO:0007669"/>
    <property type="project" value="InterPro"/>
</dbReference>
<dbReference type="PANTHER" id="PTHR11566:SF220">
    <property type="entry name" value="VACUOLAR PROTEIN SORTING-ASSOCIATED PROTEIN 1"/>
    <property type="match status" value="1"/>
</dbReference>
<keyword evidence="1 3" id="KW-0547">Nucleotide-binding</keyword>
<dbReference type="InterPro" id="IPR045063">
    <property type="entry name" value="Dynamin_N"/>
</dbReference>
<dbReference type="InterPro" id="IPR019762">
    <property type="entry name" value="Dynamin_GTPase_CS"/>
</dbReference>
<dbReference type="Gene3D" id="3.40.50.300">
    <property type="entry name" value="P-loop containing nucleotide triphosphate hydrolases"/>
    <property type="match status" value="1"/>
</dbReference>
<dbReference type="InterPro" id="IPR001401">
    <property type="entry name" value="Dynamin_GTPase"/>
</dbReference>
<dbReference type="GO" id="GO:0016020">
    <property type="term" value="C:membrane"/>
    <property type="evidence" value="ECO:0007669"/>
    <property type="project" value="TreeGrafter"/>
</dbReference>
<dbReference type="FunCoup" id="A0A0B2UKC9">
    <property type="interactions" value="4"/>
</dbReference>
<dbReference type="STRING" id="1354746.A0A0B2UKC9"/>
<dbReference type="GO" id="GO:0005525">
    <property type="term" value="F:GTP binding"/>
    <property type="evidence" value="ECO:0007669"/>
    <property type="project" value="UniProtKB-KW"/>
</dbReference>
<dbReference type="SMART" id="SM00302">
    <property type="entry name" value="GED"/>
    <property type="match status" value="1"/>
</dbReference>
<evidence type="ECO:0000259" key="5">
    <source>
        <dbReference type="PROSITE" id="PS51718"/>
    </source>
</evidence>
<dbReference type="Pfam" id="PF02212">
    <property type="entry name" value="GED"/>
    <property type="match status" value="1"/>
</dbReference>
<dbReference type="GO" id="GO:0005874">
    <property type="term" value="C:microtubule"/>
    <property type="evidence" value="ECO:0007669"/>
    <property type="project" value="TreeGrafter"/>
</dbReference>
<comment type="similarity">
    <text evidence="3">Belongs to the TRAFAC class dynamin-like GTPase superfamily. Dynamin/Fzo/YdjA family.</text>
</comment>
<feature type="domain" description="Dynamin-type G" evidence="5">
    <location>
        <begin position="29"/>
        <end position="296"/>
    </location>
</feature>
<dbReference type="PRINTS" id="PR00195">
    <property type="entry name" value="DYNAMIN"/>
</dbReference>
<keyword evidence="2 3" id="KW-0342">GTP-binding</keyword>
<dbReference type="RefSeq" id="XP_014563805.1">
    <property type="nucleotide sequence ID" value="XM_014708319.1"/>
</dbReference>
<dbReference type="GO" id="GO:0016559">
    <property type="term" value="P:peroxisome fission"/>
    <property type="evidence" value="ECO:0007669"/>
    <property type="project" value="TreeGrafter"/>
</dbReference>
<feature type="domain" description="GED" evidence="4">
    <location>
        <begin position="548"/>
        <end position="634"/>
    </location>
</feature>
<evidence type="ECO:0000259" key="4">
    <source>
        <dbReference type="PROSITE" id="PS51388"/>
    </source>
</evidence>
<dbReference type="Pfam" id="PF01031">
    <property type="entry name" value="Dynamin_M"/>
    <property type="match status" value="1"/>
</dbReference>
<protein>
    <submittedName>
        <fullName evidence="6">Dynamin-like vacuolar protein-sorting protein</fullName>
    </submittedName>
</protein>
<comment type="caution">
    <text evidence="6">The sequence shown here is derived from an EMBL/GenBank/DDBJ whole genome shotgun (WGS) entry which is preliminary data.</text>
</comment>
<reference evidence="6 7" key="1">
    <citation type="journal article" date="2014" name="MBio">
        <title>The Ordospora colligata genome; evolution of extreme reduction in microsporidia and host-to-parasite horizontal gene transfer.</title>
        <authorList>
            <person name="Pombert J.-F."/>
            <person name="Haag K.L."/>
            <person name="Beidas S."/>
            <person name="Ebert D."/>
            <person name="Keeling P.J."/>
        </authorList>
    </citation>
    <scope>NUCLEOTIDE SEQUENCE [LARGE SCALE GENOMIC DNA]</scope>
    <source>
        <strain evidence="6 7">OC4</strain>
    </source>
</reference>
<proteinExistence type="inferred from homology"/>
<dbReference type="GeneID" id="26261825"/>
<dbReference type="InterPro" id="IPR030381">
    <property type="entry name" value="G_DYNAMIN_dom"/>
</dbReference>
<dbReference type="HOGENOM" id="CLU_008964_5_0_1"/>
<dbReference type="InterPro" id="IPR027417">
    <property type="entry name" value="P-loop_NTPase"/>
</dbReference>
<dbReference type="GO" id="GO:0048312">
    <property type="term" value="P:intracellular distribution of mitochondria"/>
    <property type="evidence" value="ECO:0007669"/>
    <property type="project" value="TreeGrafter"/>
</dbReference>
<gene>
    <name evidence="6" type="ORF">M896_051720</name>
</gene>
<dbReference type="VEuPathDB" id="MicrosporidiaDB:M896_051720"/>
<dbReference type="AlphaFoldDB" id="A0A0B2UKC9"/>
<dbReference type="PANTHER" id="PTHR11566">
    <property type="entry name" value="DYNAMIN"/>
    <property type="match status" value="1"/>
</dbReference>
<accession>A0A0B2UKC9</accession>
<dbReference type="OrthoDB" id="5061070at2759"/>
<dbReference type="InterPro" id="IPR022812">
    <property type="entry name" value="Dynamin"/>
</dbReference>
<evidence type="ECO:0000313" key="6">
    <source>
        <dbReference type="EMBL" id="KHN69763.1"/>
    </source>
</evidence>
<dbReference type="PROSITE" id="PS00410">
    <property type="entry name" value="G_DYNAMIN_1"/>
    <property type="match status" value="1"/>
</dbReference>
<name>A0A0B2UKC9_9MICR</name>
<evidence type="ECO:0000256" key="1">
    <source>
        <dbReference type="ARBA" id="ARBA00022741"/>
    </source>
</evidence>
<dbReference type="SUPFAM" id="SSF52540">
    <property type="entry name" value="P-loop containing nucleoside triphosphate hydrolases"/>
    <property type="match status" value="1"/>
</dbReference>
<dbReference type="Gene3D" id="1.20.120.1240">
    <property type="entry name" value="Dynamin, middle domain"/>
    <property type="match status" value="1"/>
</dbReference>
<dbReference type="GO" id="GO:0005737">
    <property type="term" value="C:cytoplasm"/>
    <property type="evidence" value="ECO:0007669"/>
    <property type="project" value="TreeGrafter"/>
</dbReference>
<dbReference type="PROSITE" id="PS51718">
    <property type="entry name" value="G_DYNAMIN_2"/>
    <property type="match status" value="1"/>
</dbReference>
<dbReference type="InterPro" id="IPR000375">
    <property type="entry name" value="Dynamin_stalk"/>
</dbReference>
<sequence length="634" mass="71591">MASIKIMDLLIEKINELQDICMENNIASRMDLPQIVVIGSQSSGKSSVLENIVGRDILPRGTGVVTRRPLILQLIHNSTEDYAVFNHAPDTKYTNFEEVRREIVNETSRILKSKNDVSPLPITLKYYSPKVLTLTLVDLPGLVRVPTNDQPKDICAKISEICRKYVSNKNALILAVSSANTDISNSDALQLAREVDHGYERTIGVLTKIDLMDNGTDVVDVLAGRVICLRLGFVPVVNRSQLDIERSKGIQQSLDDEEEFFATHESYKRNKAYCGTRYLISKLHNILHEHIRQCLPELQEKISNGIVQAQANLRDLGNVPLSPKENVMRIINSISRRFSDILCGNLESKGSELMGGARLSYAFNHHFARFISKLNAFDNIQDDQVRTLLYNSSGSSSVVLFGHGAFEKLAKQSVESFRMHSLKLVSIVFSELVRMIKHIVSVSIMARYPVLGEKIISSAVAMLKERSDATHRLVESFIDWNTAYISTKHPDFIKWSEMLPKEYEGAVESRKAEKIDFYKGMDNKTVLDSIPNVLKIRDGLSGQEAMEMNIIKSMVDSYFEIIKKTVIDQVPKAIMCELVRKSESQIQEMLFMEIYNRDDLDEIASESETIKTERTGVEMTLKALKQAYDIICSL</sequence>
<organism evidence="6 7">
    <name type="scientific">Ordospora colligata OC4</name>
    <dbReference type="NCBI Taxonomy" id="1354746"/>
    <lineage>
        <taxon>Eukaryota</taxon>
        <taxon>Fungi</taxon>
        <taxon>Fungi incertae sedis</taxon>
        <taxon>Microsporidia</taxon>
        <taxon>Ordosporidae</taxon>
        <taxon>Ordospora</taxon>
    </lineage>
</organism>
<dbReference type="InterPro" id="IPR003130">
    <property type="entry name" value="GED"/>
</dbReference>
<dbReference type="GO" id="GO:0000266">
    <property type="term" value="P:mitochondrial fission"/>
    <property type="evidence" value="ECO:0007669"/>
    <property type="project" value="TreeGrafter"/>
</dbReference>
<dbReference type="SMART" id="SM00053">
    <property type="entry name" value="DYNc"/>
    <property type="match status" value="1"/>
</dbReference>
<evidence type="ECO:0000256" key="2">
    <source>
        <dbReference type="ARBA" id="ARBA00023134"/>
    </source>
</evidence>
<dbReference type="PROSITE" id="PS51388">
    <property type="entry name" value="GED"/>
    <property type="match status" value="1"/>
</dbReference>
<dbReference type="GO" id="GO:0008017">
    <property type="term" value="F:microtubule binding"/>
    <property type="evidence" value="ECO:0007669"/>
    <property type="project" value="TreeGrafter"/>
</dbReference>
<dbReference type="CDD" id="cd08771">
    <property type="entry name" value="DLP_1"/>
    <property type="match status" value="1"/>
</dbReference>
<evidence type="ECO:0000256" key="3">
    <source>
        <dbReference type="RuleBase" id="RU003932"/>
    </source>
</evidence>
<dbReference type="Proteomes" id="UP000031056">
    <property type="component" value="Unassembled WGS sequence"/>
</dbReference>
<dbReference type="InParanoid" id="A0A0B2UKC9"/>
<evidence type="ECO:0000313" key="7">
    <source>
        <dbReference type="Proteomes" id="UP000031056"/>
    </source>
</evidence>
<dbReference type="GO" id="GO:0006897">
    <property type="term" value="P:endocytosis"/>
    <property type="evidence" value="ECO:0007669"/>
    <property type="project" value="TreeGrafter"/>
</dbReference>
<dbReference type="Pfam" id="PF00350">
    <property type="entry name" value="Dynamin_N"/>
    <property type="match status" value="1"/>
</dbReference>
<keyword evidence="7" id="KW-1185">Reference proteome</keyword>